<dbReference type="PANTHER" id="PTHR11431">
    <property type="entry name" value="FERRITIN"/>
    <property type="match status" value="1"/>
</dbReference>
<keyword evidence="7" id="KW-0963">Cytoplasm</keyword>
<keyword evidence="3 6" id="KW-0479">Metal-binding</keyword>
<dbReference type="GO" id="GO:0004322">
    <property type="term" value="F:ferroxidase activity"/>
    <property type="evidence" value="ECO:0007669"/>
    <property type="project" value="TreeGrafter"/>
</dbReference>
<evidence type="ECO:0000256" key="4">
    <source>
        <dbReference type="ARBA" id="ARBA00023002"/>
    </source>
</evidence>
<comment type="caution">
    <text evidence="9">The sequence shown here is derived from an EMBL/GenBank/DDBJ whole genome shotgun (WGS) entry which is preliminary data.</text>
</comment>
<keyword evidence="4" id="KW-0560">Oxidoreductase</keyword>
<dbReference type="Pfam" id="PF00210">
    <property type="entry name" value="Ferritin"/>
    <property type="match status" value="1"/>
</dbReference>
<sequence>MISKQMQDKLNDQINLELYSSYIYASMAAYFDSINLDGFSSWMKAQAGEELKHAMKVFGYVCERAGRVELKAIAAPKIDWASPLAAFEDAYKHECHVSSSYHKLVDVCQSEKDFATLNFIQWFIAEQVEEEDSVLKIVEQLKIVKDAPGGLFMIDRGLAQRQG</sequence>
<dbReference type="EMBL" id="QZJZ01000064">
    <property type="protein sequence ID" value="RJP58595.1"/>
    <property type="molecule type" value="Genomic_DNA"/>
</dbReference>
<dbReference type="SUPFAM" id="SSF47240">
    <property type="entry name" value="Ferritin-like"/>
    <property type="match status" value="1"/>
</dbReference>
<dbReference type="PANTHER" id="PTHR11431:SF127">
    <property type="entry name" value="BACTERIAL NON-HEME FERRITIN"/>
    <property type="match status" value="1"/>
</dbReference>
<comment type="subcellular location">
    <subcellularLocation>
        <location evidence="7">Cytoplasm</location>
    </subcellularLocation>
</comment>
<feature type="binding site" evidence="6">
    <location>
        <position position="127"/>
    </location>
    <ligand>
        <name>Fe cation</name>
        <dbReference type="ChEBI" id="CHEBI:24875"/>
        <label>1</label>
    </ligand>
</feature>
<dbReference type="InterPro" id="IPR041719">
    <property type="entry name" value="Ferritin_prok"/>
</dbReference>
<name>A0A3A4QXI2_9BACT</name>
<evidence type="ECO:0000256" key="7">
    <source>
        <dbReference type="RuleBase" id="RU361145"/>
    </source>
</evidence>
<dbReference type="AlphaFoldDB" id="A0A3A4QXI2"/>
<keyword evidence="2 7" id="KW-0409">Iron storage</keyword>
<organism evidence="9 10">
    <name type="scientific">Candidatus Auribacter fodinae</name>
    <dbReference type="NCBI Taxonomy" id="2093366"/>
    <lineage>
        <taxon>Bacteria</taxon>
        <taxon>Pseudomonadati</taxon>
        <taxon>Candidatus Auribacterota</taxon>
        <taxon>Candidatus Auribacteria</taxon>
        <taxon>Candidatus Auribacterales</taxon>
        <taxon>Candidatus Auribacteraceae</taxon>
        <taxon>Candidatus Auribacter</taxon>
    </lineage>
</organism>
<comment type="function">
    <text evidence="7">Iron-storage protein.</text>
</comment>
<protein>
    <recommendedName>
        <fullName evidence="7">Ferritin</fullName>
        <ecNumber evidence="7">1.16.3.2</ecNumber>
    </recommendedName>
</protein>
<feature type="domain" description="Ferritin-like diiron" evidence="8">
    <location>
        <begin position="1"/>
        <end position="145"/>
    </location>
</feature>
<dbReference type="GO" id="GO:0005829">
    <property type="term" value="C:cytosol"/>
    <property type="evidence" value="ECO:0007669"/>
    <property type="project" value="TreeGrafter"/>
</dbReference>
<comment type="catalytic activity">
    <reaction evidence="7">
        <text>4 Fe(2+) + O2 + 6 H2O = 4 iron(III) oxide-hydroxide + 12 H(+)</text>
        <dbReference type="Rhea" id="RHEA:11972"/>
        <dbReference type="ChEBI" id="CHEBI:15377"/>
        <dbReference type="ChEBI" id="CHEBI:15378"/>
        <dbReference type="ChEBI" id="CHEBI:15379"/>
        <dbReference type="ChEBI" id="CHEBI:29033"/>
        <dbReference type="ChEBI" id="CHEBI:78619"/>
        <dbReference type="EC" id="1.16.3.2"/>
    </reaction>
</comment>
<dbReference type="FunFam" id="1.20.1260.10:FF:000001">
    <property type="entry name" value="Non-heme ferritin"/>
    <property type="match status" value="1"/>
</dbReference>
<dbReference type="Gene3D" id="1.20.1260.10">
    <property type="match status" value="1"/>
</dbReference>
<dbReference type="GO" id="GO:0008199">
    <property type="term" value="F:ferric iron binding"/>
    <property type="evidence" value="ECO:0007669"/>
    <property type="project" value="InterPro"/>
</dbReference>
<dbReference type="InterPro" id="IPR012347">
    <property type="entry name" value="Ferritin-like"/>
</dbReference>
<feature type="binding site" evidence="6">
    <location>
        <position position="50"/>
    </location>
    <ligand>
        <name>Fe cation</name>
        <dbReference type="ChEBI" id="CHEBI:24875"/>
        <label>1</label>
    </ligand>
</feature>
<reference evidence="9 10" key="1">
    <citation type="journal article" date="2017" name="ISME J.">
        <title>Energy and carbon metabolisms in a deep terrestrial subsurface fluid microbial community.</title>
        <authorList>
            <person name="Momper L."/>
            <person name="Jungbluth S.P."/>
            <person name="Lee M.D."/>
            <person name="Amend J.P."/>
        </authorList>
    </citation>
    <scope>NUCLEOTIDE SEQUENCE [LARGE SCALE GENOMIC DNA]</scope>
    <source>
        <strain evidence="9">SURF_26</strain>
    </source>
</reference>
<evidence type="ECO:0000256" key="2">
    <source>
        <dbReference type="ARBA" id="ARBA00022434"/>
    </source>
</evidence>
<evidence type="ECO:0000256" key="5">
    <source>
        <dbReference type="ARBA" id="ARBA00023004"/>
    </source>
</evidence>
<dbReference type="GO" id="GO:0006826">
    <property type="term" value="P:iron ion transport"/>
    <property type="evidence" value="ECO:0007669"/>
    <property type="project" value="InterPro"/>
</dbReference>
<dbReference type="InterPro" id="IPR001519">
    <property type="entry name" value="Ferritin"/>
</dbReference>
<dbReference type="GO" id="GO:0042802">
    <property type="term" value="F:identical protein binding"/>
    <property type="evidence" value="ECO:0007669"/>
    <property type="project" value="UniProtKB-ARBA"/>
</dbReference>
<evidence type="ECO:0000256" key="1">
    <source>
        <dbReference type="ARBA" id="ARBA00006950"/>
    </source>
</evidence>
<dbReference type="EC" id="1.16.3.2" evidence="7"/>
<feature type="binding site" evidence="6">
    <location>
        <position position="17"/>
    </location>
    <ligand>
        <name>Fe cation</name>
        <dbReference type="ChEBI" id="CHEBI:24875"/>
        <label>1</label>
    </ligand>
</feature>
<dbReference type="PROSITE" id="PS50905">
    <property type="entry name" value="FERRITIN_LIKE"/>
    <property type="match status" value="1"/>
</dbReference>
<keyword evidence="5 6" id="KW-0408">Iron</keyword>
<dbReference type="GO" id="GO:0008198">
    <property type="term" value="F:ferrous iron binding"/>
    <property type="evidence" value="ECO:0007669"/>
    <property type="project" value="TreeGrafter"/>
</dbReference>
<dbReference type="GO" id="GO:0006879">
    <property type="term" value="P:intracellular iron ion homeostasis"/>
    <property type="evidence" value="ECO:0007669"/>
    <property type="project" value="UniProtKB-KW"/>
</dbReference>
<feature type="binding site" evidence="6">
    <location>
        <position position="94"/>
    </location>
    <ligand>
        <name>Fe cation</name>
        <dbReference type="ChEBI" id="CHEBI:24875"/>
        <label>1</label>
    </ligand>
</feature>
<dbReference type="Proteomes" id="UP000266426">
    <property type="component" value="Unassembled WGS sequence"/>
</dbReference>
<dbReference type="InterPro" id="IPR008331">
    <property type="entry name" value="Ferritin_DPS_dom"/>
</dbReference>
<comment type="similarity">
    <text evidence="1 7">Belongs to the ferritin family. Prokaryotic subfamily.</text>
</comment>
<evidence type="ECO:0000256" key="3">
    <source>
        <dbReference type="ARBA" id="ARBA00022723"/>
    </source>
</evidence>
<feature type="binding site" evidence="6">
    <location>
        <position position="53"/>
    </location>
    <ligand>
        <name>Fe cation</name>
        <dbReference type="ChEBI" id="CHEBI:24875"/>
        <label>1</label>
    </ligand>
</feature>
<evidence type="ECO:0000313" key="9">
    <source>
        <dbReference type="EMBL" id="RJP58595.1"/>
    </source>
</evidence>
<evidence type="ECO:0000313" key="10">
    <source>
        <dbReference type="Proteomes" id="UP000266426"/>
    </source>
</evidence>
<dbReference type="InterPro" id="IPR009078">
    <property type="entry name" value="Ferritin-like_SF"/>
</dbReference>
<dbReference type="CDD" id="cd01055">
    <property type="entry name" value="Nonheme_Ferritin"/>
    <property type="match status" value="1"/>
</dbReference>
<evidence type="ECO:0000256" key="6">
    <source>
        <dbReference type="PIRSR" id="PIRSR601519-1"/>
    </source>
</evidence>
<dbReference type="InterPro" id="IPR009040">
    <property type="entry name" value="Ferritin-like_diiron"/>
</dbReference>
<proteinExistence type="inferred from homology"/>
<accession>A0A3A4QXI2</accession>
<gene>
    <name evidence="9" type="ORF">C4541_07730</name>
</gene>
<evidence type="ECO:0000259" key="8">
    <source>
        <dbReference type="PROSITE" id="PS50905"/>
    </source>
</evidence>